<dbReference type="AlphaFoldDB" id="A0A1X0Q6K7"/>
<reference evidence="1 2" key="1">
    <citation type="journal article" date="2017" name="Environ. Microbiol.">
        <title>Decay of the glycolytic pathway and adaptation to intranuclear parasitism within Enterocytozoonidae microsporidia.</title>
        <authorList>
            <person name="Wiredu Boakye D."/>
            <person name="Jaroenlak P."/>
            <person name="Prachumwat A."/>
            <person name="Williams T.A."/>
            <person name="Bateman K.S."/>
            <person name="Itsathitphaisarn O."/>
            <person name="Sritunyalucksana K."/>
            <person name="Paszkiewicz K.H."/>
            <person name="Moore K.A."/>
            <person name="Stentiford G.D."/>
            <person name="Williams B.A."/>
        </authorList>
    </citation>
    <scope>NUCLEOTIDE SEQUENCE [LARGE SCALE GENOMIC DNA]</scope>
    <source>
        <strain evidence="2">canceri</strain>
    </source>
</reference>
<dbReference type="Proteomes" id="UP000192501">
    <property type="component" value="Unassembled WGS sequence"/>
</dbReference>
<proteinExistence type="predicted"/>
<accession>A0A1X0Q6K7</accession>
<comment type="caution">
    <text evidence="1">The sequence shown here is derived from an EMBL/GenBank/DDBJ whole genome shotgun (WGS) entry which is preliminary data.</text>
</comment>
<protein>
    <submittedName>
        <fullName evidence="1">Uncharacterized protein</fullName>
    </submittedName>
</protein>
<evidence type="ECO:0000313" key="2">
    <source>
        <dbReference type="Proteomes" id="UP000192501"/>
    </source>
</evidence>
<sequence>MFNIFFFHKNGIKLRKNFYYKFFIKSSIKYLGRYFSLIQILNENSVGDKNINITIKILIEHIKLLIIDILLVLESLSSLIRFKILITLTINGTTPIKQK</sequence>
<gene>
    <name evidence="1" type="ORF">A0H76_837</name>
</gene>
<dbReference type="EMBL" id="LTAI01001421">
    <property type="protein sequence ID" value="ORD95399.1"/>
    <property type="molecule type" value="Genomic_DNA"/>
</dbReference>
<evidence type="ECO:0000313" key="1">
    <source>
        <dbReference type="EMBL" id="ORD95399.1"/>
    </source>
</evidence>
<organism evidence="1 2">
    <name type="scientific">Hepatospora eriocheir</name>
    <dbReference type="NCBI Taxonomy" id="1081669"/>
    <lineage>
        <taxon>Eukaryota</taxon>
        <taxon>Fungi</taxon>
        <taxon>Fungi incertae sedis</taxon>
        <taxon>Microsporidia</taxon>
        <taxon>Hepatosporidae</taxon>
        <taxon>Hepatospora</taxon>
    </lineage>
</organism>
<name>A0A1X0Q6K7_9MICR</name>
<dbReference type="VEuPathDB" id="MicrosporidiaDB:A0H76_837"/>